<dbReference type="GO" id="GO:0016491">
    <property type="term" value="F:oxidoreductase activity"/>
    <property type="evidence" value="ECO:0007669"/>
    <property type="project" value="InterPro"/>
</dbReference>
<reference evidence="8" key="1">
    <citation type="submission" date="2020-10" db="EMBL/GenBank/DDBJ databases">
        <title>Sequencing the genomes of 1000 actinobacteria strains.</title>
        <authorList>
            <person name="Klenk H.-P."/>
        </authorList>
    </citation>
    <scope>NUCLEOTIDE SEQUENCE</scope>
    <source>
        <strain evidence="8">DSM 45354</strain>
    </source>
</reference>
<dbReference type="PANTHER" id="PTHR42852">
    <property type="entry name" value="THIOL:DISULFIDE INTERCHANGE PROTEIN DSBE"/>
    <property type="match status" value="1"/>
</dbReference>
<keyword evidence="3" id="KW-0735">Signal-anchor</keyword>
<evidence type="ECO:0000256" key="1">
    <source>
        <dbReference type="ARBA" id="ARBA00004196"/>
    </source>
</evidence>
<name>A0A927MW49_9ACTN</name>
<feature type="region of interest" description="Disordered" evidence="6">
    <location>
        <begin position="61"/>
        <end position="91"/>
    </location>
</feature>
<feature type="domain" description="Thioredoxin" evidence="7">
    <location>
        <begin position="90"/>
        <end position="230"/>
    </location>
</feature>
<dbReference type="GO" id="GO:0016853">
    <property type="term" value="F:isomerase activity"/>
    <property type="evidence" value="ECO:0007669"/>
    <property type="project" value="UniProtKB-KW"/>
</dbReference>
<protein>
    <submittedName>
        <fullName evidence="8">Thiol-disulfide isomerase/thioredoxin</fullName>
    </submittedName>
</protein>
<dbReference type="PROSITE" id="PS00194">
    <property type="entry name" value="THIOREDOXIN_1"/>
    <property type="match status" value="1"/>
</dbReference>
<evidence type="ECO:0000256" key="6">
    <source>
        <dbReference type="SAM" id="MobiDB-lite"/>
    </source>
</evidence>
<dbReference type="PANTHER" id="PTHR42852:SF6">
    <property type="entry name" value="THIOL:DISULFIDE INTERCHANGE PROTEIN DSBE"/>
    <property type="match status" value="1"/>
</dbReference>
<keyword evidence="5" id="KW-0676">Redox-active center</keyword>
<proteinExistence type="predicted"/>
<accession>A0A927MW49</accession>
<evidence type="ECO:0000256" key="3">
    <source>
        <dbReference type="ARBA" id="ARBA00022968"/>
    </source>
</evidence>
<evidence type="ECO:0000256" key="5">
    <source>
        <dbReference type="ARBA" id="ARBA00023284"/>
    </source>
</evidence>
<dbReference type="SUPFAM" id="SSF52833">
    <property type="entry name" value="Thioredoxin-like"/>
    <property type="match status" value="1"/>
</dbReference>
<feature type="compositionally biased region" description="Low complexity" evidence="6">
    <location>
        <begin position="68"/>
        <end position="78"/>
    </location>
</feature>
<dbReference type="InterPro" id="IPR000866">
    <property type="entry name" value="AhpC/TSA"/>
</dbReference>
<dbReference type="GO" id="GO:0016209">
    <property type="term" value="F:antioxidant activity"/>
    <property type="evidence" value="ECO:0007669"/>
    <property type="project" value="InterPro"/>
</dbReference>
<sequence length="233" mass="24263">MAGVALALLTAGCGGGSEVAGVGPRVTETAPAKGDADSSAATTALDSPKIADLRARARLASCPGPERGSAGQAAGEQSATDERQAVVGADASRRPLPDVTLACLGSGPDVALGQLKGPAVLNLWAQWCPPCRKEAPHFQALHEQAGDQLLVLGIDYDDPRPDLALALAADLGLRYPQVVDADKKLLAPFGMFVGLPATVFVDADGRIAHVVHRPYRSEQQLRQDVRTYLGVTW</sequence>
<dbReference type="Pfam" id="PF00578">
    <property type="entry name" value="AhpC-TSA"/>
    <property type="match status" value="1"/>
</dbReference>
<keyword evidence="3" id="KW-0812">Transmembrane</keyword>
<dbReference type="CDD" id="cd02966">
    <property type="entry name" value="TlpA_like_family"/>
    <property type="match status" value="1"/>
</dbReference>
<evidence type="ECO:0000259" key="7">
    <source>
        <dbReference type="PROSITE" id="PS51352"/>
    </source>
</evidence>
<keyword evidence="8" id="KW-0413">Isomerase</keyword>
<dbReference type="InterPro" id="IPR013766">
    <property type="entry name" value="Thioredoxin_domain"/>
</dbReference>
<dbReference type="RefSeq" id="WP_337917696.1">
    <property type="nucleotide sequence ID" value="NZ_BAABJL010000245.1"/>
</dbReference>
<keyword evidence="2" id="KW-0201">Cytochrome c-type biogenesis</keyword>
<comment type="caution">
    <text evidence="8">The sequence shown here is derived from an EMBL/GenBank/DDBJ whole genome shotgun (WGS) entry which is preliminary data.</text>
</comment>
<dbReference type="Proteomes" id="UP000638648">
    <property type="component" value="Unassembled WGS sequence"/>
</dbReference>
<keyword evidence="9" id="KW-1185">Reference proteome</keyword>
<comment type="subcellular location">
    <subcellularLocation>
        <location evidence="1">Cell envelope</location>
    </subcellularLocation>
</comment>
<dbReference type="InterPro" id="IPR017937">
    <property type="entry name" value="Thioredoxin_CS"/>
</dbReference>
<dbReference type="GO" id="GO:0017004">
    <property type="term" value="P:cytochrome complex assembly"/>
    <property type="evidence" value="ECO:0007669"/>
    <property type="project" value="UniProtKB-KW"/>
</dbReference>
<evidence type="ECO:0000256" key="4">
    <source>
        <dbReference type="ARBA" id="ARBA00023157"/>
    </source>
</evidence>
<gene>
    <name evidence="8" type="ORF">HEB94_003216</name>
</gene>
<dbReference type="PROSITE" id="PS51352">
    <property type="entry name" value="THIOREDOXIN_2"/>
    <property type="match status" value="1"/>
</dbReference>
<keyword evidence="4" id="KW-1015">Disulfide bond</keyword>
<dbReference type="InterPro" id="IPR036249">
    <property type="entry name" value="Thioredoxin-like_sf"/>
</dbReference>
<evidence type="ECO:0000313" key="9">
    <source>
        <dbReference type="Proteomes" id="UP000638648"/>
    </source>
</evidence>
<evidence type="ECO:0000256" key="2">
    <source>
        <dbReference type="ARBA" id="ARBA00022748"/>
    </source>
</evidence>
<dbReference type="EMBL" id="JADBEM010000001">
    <property type="protein sequence ID" value="MBE1606368.1"/>
    <property type="molecule type" value="Genomic_DNA"/>
</dbReference>
<dbReference type="AlphaFoldDB" id="A0A927MW49"/>
<evidence type="ECO:0000313" key="8">
    <source>
        <dbReference type="EMBL" id="MBE1606368.1"/>
    </source>
</evidence>
<dbReference type="InterPro" id="IPR050553">
    <property type="entry name" value="Thioredoxin_ResA/DsbE_sf"/>
</dbReference>
<dbReference type="GO" id="GO:0030313">
    <property type="term" value="C:cell envelope"/>
    <property type="evidence" value="ECO:0007669"/>
    <property type="project" value="UniProtKB-SubCell"/>
</dbReference>
<dbReference type="Gene3D" id="3.40.30.10">
    <property type="entry name" value="Glutaredoxin"/>
    <property type="match status" value="1"/>
</dbReference>
<organism evidence="8 9">
    <name type="scientific">Actinopolymorpha pittospori</name>
    <dbReference type="NCBI Taxonomy" id="648752"/>
    <lineage>
        <taxon>Bacteria</taxon>
        <taxon>Bacillati</taxon>
        <taxon>Actinomycetota</taxon>
        <taxon>Actinomycetes</taxon>
        <taxon>Propionibacteriales</taxon>
        <taxon>Actinopolymorphaceae</taxon>
        <taxon>Actinopolymorpha</taxon>
    </lineage>
</organism>
<feature type="region of interest" description="Disordered" evidence="6">
    <location>
        <begin position="13"/>
        <end position="49"/>
    </location>
</feature>